<gene>
    <name evidence="2" type="ORF">BZK31_00065</name>
</gene>
<evidence type="ECO:0000313" key="2">
    <source>
        <dbReference type="EMBL" id="ORC62374.1"/>
    </source>
</evidence>
<keyword evidence="3" id="KW-1185">Reference proteome</keyword>
<keyword evidence="1" id="KW-0732">Signal</keyword>
<dbReference type="RefSeq" id="WP_083180655.1">
    <property type="nucleotide sequence ID" value="NZ_CBCRZR010000015.1"/>
</dbReference>
<comment type="caution">
    <text evidence="2">The sequence shown here is derived from an EMBL/GenBank/DDBJ whole genome shotgun (WGS) entry which is preliminary data.</text>
</comment>
<dbReference type="STRING" id="1958950.BZK31_00065"/>
<accession>A0A1X0NCQ4</accession>
<dbReference type="EMBL" id="MUIO01000001">
    <property type="protein sequence ID" value="ORC62374.1"/>
    <property type="molecule type" value="Genomic_DNA"/>
</dbReference>
<organism evidence="2 3">
    <name type="scientific">Pseudomonas floridensis</name>
    <dbReference type="NCBI Taxonomy" id="1958950"/>
    <lineage>
        <taxon>Bacteria</taxon>
        <taxon>Pseudomonadati</taxon>
        <taxon>Pseudomonadota</taxon>
        <taxon>Gammaproteobacteria</taxon>
        <taxon>Pseudomonadales</taxon>
        <taxon>Pseudomonadaceae</taxon>
        <taxon>Pseudomonas</taxon>
    </lineage>
</organism>
<evidence type="ECO:0000256" key="1">
    <source>
        <dbReference type="SAM" id="SignalP"/>
    </source>
</evidence>
<reference evidence="3" key="1">
    <citation type="submission" date="2017-02" db="EMBL/GenBank/DDBJ databases">
        <title>Pseudomonas floridae sp. nov., a novel pathogenic bacterial species isolated from tomato.</title>
        <authorList>
            <person name="Timilsina S."/>
            <person name="Vallad G.E."/>
            <person name="Jones J.B."/>
        </authorList>
    </citation>
    <scope>NUCLEOTIDE SEQUENCE [LARGE SCALE GENOMIC DNA]</scope>
    <source>
        <strain evidence="3">GEV388</strain>
    </source>
</reference>
<evidence type="ECO:0000313" key="3">
    <source>
        <dbReference type="Proteomes" id="UP000192815"/>
    </source>
</evidence>
<evidence type="ECO:0008006" key="4">
    <source>
        <dbReference type="Google" id="ProtNLM"/>
    </source>
</evidence>
<dbReference type="OrthoDB" id="6864769at2"/>
<dbReference type="Proteomes" id="UP000192815">
    <property type="component" value="Unassembled WGS sequence"/>
</dbReference>
<dbReference type="AlphaFoldDB" id="A0A1X0NCQ4"/>
<sequence>MSFHALRSLAALTLLACLALTGCAHVQPPVALDHQFWDGKEQTIGVAITVIPQPVLALTGTQGLLDLAVNTSVNSSLRGNVEKWQVKDLNTLPDAIVAKLKAKGYKAKRINEPVDLNTYKEVSFREGYTIRDLSSIKTTYGVDRLLLINVQGTGATRSYYSVVPTSVPMAQIIGQGMIVDLNDSKLMWFKAFTVVQAAQGEWDEPNYPNLTNAFYQAMDTSRQQMLGAFEQRDAH</sequence>
<proteinExistence type="predicted"/>
<feature type="chain" id="PRO_5012100291" description="Lipoprotein" evidence="1">
    <location>
        <begin position="27"/>
        <end position="235"/>
    </location>
</feature>
<protein>
    <recommendedName>
        <fullName evidence="4">Lipoprotein</fullName>
    </recommendedName>
</protein>
<name>A0A1X0NCQ4_9PSED</name>
<dbReference type="PROSITE" id="PS51257">
    <property type="entry name" value="PROKAR_LIPOPROTEIN"/>
    <property type="match status" value="1"/>
</dbReference>
<feature type="signal peptide" evidence="1">
    <location>
        <begin position="1"/>
        <end position="26"/>
    </location>
</feature>